<protein>
    <submittedName>
        <fullName evidence="9">Uncharacterized protein</fullName>
    </submittedName>
</protein>
<dbReference type="Proteomes" id="UP001212841">
    <property type="component" value="Unassembled WGS sequence"/>
</dbReference>
<dbReference type="PANTHER" id="PTHR46651:SF1">
    <property type="entry name" value="SMALL MUTS RELATED FAMILY PROTEIN"/>
    <property type="match status" value="1"/>
</dbReference>
<dbReference type="Gene3D" id="3.30.1370.110">
    <property type="match status" value="1"/>
</dbReference>
<dbReference type="Pfam" id="PF08590">
    <property type="entry name" value="DUF1771"/>
    <property type="match status" value="1"/>
</dbReference>
<name>A0AAD5X3Z8_9FUNG</name>
<dbReference type="EMBL" id="JADGJD010000737">
    <property type="protein sequence ID" value="KAJ3048792.1"/>
    <property type="molecule type" value="Genomic_DNA"/>
</dbReference>
<gene>
    <name evidence="9" type="ORF">HK097_010201</name>
</gene>
<feature type="domain" description="C3H1-type" evidence="7">
    <location>
        <begin position="306"/>
        <end position="333"/>
    </location>
</feature>
<dbReference type="InterPro" id="IPR036063">
    <property type="entry name" value="Smr_dom_sf"/>
</dbReference>
<evidence type="ECO:0000256" key="3">
    <source>
        <dbReference type="ARBA" id="ARBA00022833"/>
    </source>
</evidence>
<dbReference type="PROSITE" id="PS50828">
    <property type="entry name" value="SMR"/>
    <property type="match status" value="1"/>
</dbReference>
<keyword evidence="1 4" id="KW-0479">Metal-binding</keyword>
<dbReference type="GO" id="GO:0008270">
    <property type="term" value="F:zinc ion binding"/>
    <property type="evidence" value="ECO:0007669"/>
    <property type="project" value="UniProtKB-KW"/>
</dbReference>
<dbReference type="PANTHER" id="PTHR46651">
    <property type="entry name" value="POLYADENYLATE-BINDING PROTEIN-INTERACTING PROTEIN 7"/>
    <property type="match status" value="1"/>
</dbReference>
<evidence type="ECO:0000256" key="5">
    <source>
        <dbReference type="SAM" id="Coils"/>
    </source>
</evidence>
<dbReference type="InterPro" id="IPR053242">
    <property type="entry name" value="PAM2-like_domain"/>
</dbReference>
<feature type="region of interest" description="Disordered" evidence="6">
    <location>
        <begin position="123"/>
        <end position="151"/>
    </location>
</feature>
<keyword evidence="5" id="KW-0175">Coiled coil</keyword>
<evidence type="ECO:0000259" key="7">
    <source>
        <dbReference type="PROSITE" id="PS50103"/>
    </source>
</evidence>
<keyword evidence="10" id="KW-1185">Reference proteome</keyword>
<dbReference type="Pfam" id="PF00642">
    <property type="entry name" value="zf-CCCH"/>
    <property type="match status" value="1"/>
</dbReference>
<keyword evidence="3 4" id="KW-0862">Zinc</keyword>
<dbReference type="SMART" id="SM01162">
    <property type="entry name" value="DUF1771"/>
    <property type="match status" value="1"/>
</dbReference>
<reference evidence="9" key="1">
    <citation type="submission" date="2020-05" db="EMBL/GenBank/DDBJ databases">
        <title>Phylogenomic resolution of chytrid fungi.</title>
        <authorList>
            <person name="Stajich J.E."/>
            <person name="Amses K."/>
            <person name="Simmons R."/>
            <person name="Seto K."/>
            <person name="Myers J."/>
            <person name="Bonds A."/>
            <person name="Quandt C.A."/>
            <person name="Barry K."/>
            <person name="Liu P."/>
            <person name="Grigoriev I."/>
            <person name="Longcore J.E."/>
            <person name="James T.Y."/>
        </authorList>
    </citation>
    <scope>NUCLEOTIDE SEQUENCE</scope>
    <source>
        <strain evidence="9">JEL0318</strain>
    </source>
</reference>
<keyword evidence="2 4" id="KW-0863">Zinc-finger</keyword>
<feature type="domain" description="Smr" evidence="8">
    <location>
        <begin position="515"/>
        <end position="544"/>
    </location>
</feature>
<dbReference type="SUPFAM" id="SSF90229">
    <property type="entry name" value="CCCH zinc finger"/>
    <property type="match status" value="1"/>
</dbReference>
<evidence type="ECO:0000259" key="8">
    <source>
        <dbReference type="PROSITE" id="PS50828"/>
    </source>
</evidence>
<evidence type="ECO:0000256" key="4">
    <source>
        <dbReference type="PROSITE-ProRule" id="PRU00723"/>
    </source>
</evidence>
<sequence length="544" mass="60229">MTHPSLNSTLKKYNIPQVPYADYFLSILLSHDSQLPDKRAELKEVIQGLLEEPGDGAEVEKVVDEVIDAPSSFCNPMYSHESDSHSYPSSSQQEWEYDSSYVRLDDDNDLTAESVEQNFADLSVGSHHSDNGHNGVEGVNGERYEDGLDEEDYDEEEEEEELWEGDEFFFGGRKVKLVEEGLPPPSSNPTEPNSEEYYDDTMTPLQLLQKIFVEKGLGEEELTGILEEVGWELGRAVDVIMDLPMSGGDRSGERDTGEVGEGWPALGSGSGGAVVVEAQQQSPPMPICRHYLAGGCFRSDCKYTHDTDSRLCKFWARGFCIKGDACEFVHSVTPPPVRSSPPKPPVPHTLPSPAPSKQSPPQPTLEDFPSLSKPTSTPSKFQINFLSPSTPFSTIANRAKSKPSPKPTPPPPSTPKHSYPSAPDTTKTMSWLTTGDTVTSIYEKERKSATEIGRDRAILIQRATQAYISGHKKLAKQLSLQAQELTEELNTLHSTASARIFSIRNTKTLQDCKVIDLHGLHPSEAIHHLEVTLSKWRKEGYRGE</sequence>
<feature type="non-terminal residue" evidence="9">
    <location>
        <position position="544"/>
    </location>
</feature>
<dbReference type="InterPro" id="IPR036855">
    <property type="entry name" value="Znf_CCCH_sf"/>
</dbReference>
<dbReference type="InterPro" id="IPR000571">
    <property type="entry name" value="Znf_CCCH"/>
</dbReference>
<feature type="domain" description="C3H1-type" evidence="7">
    <location>
        <begin position="282"/>
        <end position="305"/>
    </location>
</feature>
<dbReference type="InterPro" id="IPR002625">
    <property type="entry name" value="Smr_dom"/>
</dbReference>
<dbReference type="InterPro" id="IPR013899">
    <property type="entry name" value="DUF1771"/>
</dbReference>
<proteinExistence type="predicted"/>
<feature type="region of interest" description="Disordered" evidence="6">
    <location>
        <begin position="333"/>
        <end position="430"/>
    </location>
</feature>
<feature type="compositionally biased region" description="Pro residues" evidence="6">
    <location>
        <begin position="333"/>
        <end position="363"/>
    </location>
</feature>
<evidence type="ECO:0000256" key="2">
    <source>
        <dbReference type="ARBA" id="ARBA00022771"/>
    </source>
</evidence>
<evidence type="ECO:0000256" key="1">
    <source>
        <dbReference type="ARBA" id="ARBA00022723"/>
    </source>
</evidence>
<comment type="caution">
    <text evidence="9">The sequence shown here is derived from an EMBL/GenBank/DDBJ whole genome shotgun (WGS) entry which is preliminary data.</text>
</comment>
<evidence type="ECO:0000256" key="6">
    <source>
        <dbReference type="SAM" id="MobiDB-lite"/>
    </source>
</evidence>
<evidence type="ECO:0000313" key="10">
    <source>
        <dbReference type="Proteomes" id="UP001212841"/>
    </source>
</evidence>
<dbReference type="PROSITE" id="PS50103">
    <property type="entry name" value="ZF_C3H1"/>
    <property type="match status" value="2"/>
</dbReference>
<feature type="zinc finger region" description="C3H1-type" evidence="4">
    <location>
        <begin position="282"/>
        <end position="305"/>
    </location>
</feature>
<accession>A0AAD5X3Z8</accession>
<dbReference type="AlphaFoldDB" id="A0AAD5X3Z8"/>
<evidence type="ECO:0000313" key="9">
    <source>
        <dbReference type="EMBL" id="KAJ3048792.1"/>
    </source>
</evidence>
<feature type="compositionally biased region" description="Pro residues" evidence="6">
    <location>
        <begin position="404"/>
        <end position="414"/>
    </location>
</feature>
<organism evidence="9 10">
    <name type="scientific">Rhizophlyctis rosea</name>
    <dbReference type="NCBI Taxonomy" id="64517"/>
    <lineage>
        <taxon>Eukaryota</taxon>
        <taxon>Fungi</taxon>
        <taxon>Fungi incertae sedis</taxon>
        <taxon>Chytridiomycota</taxon>
        <taxon>Chytridiomycota incertae sedis</taxon>
        <taxon>Chytridiomycetes</taxon>
        <taxon>Rhizophlyctidales</taxon>
        <taxon>Rhizophlyctidaceae</taxon>
        <taxon>Rhizophlyctis</taxon>
    </lineage>
</organism>
<feature type="coiled-coil region" evidence="5">
    <location>
        <begin position="468"/>
        <end position="495"/>
    </location>
</feature>
<feature type="compositionally biased region" description="Low complexity" evidence="6">
    <location>
        <begin position="369"/>
        <end position="380"/>
    </location>
</feature>
<feature type="compositionally biased region" description="Polar residues" evidence="6">
    <location>
        <begin position="381"/>
        <end position="396"/>
    </location>
</feature>
<dbReference type="Gene3D" id="4.10.1000.10">
    <property type="entry name" value="Zinc finger, CCCH-type"/>
    <property type="match status" value="1"/>
</dbReference>
<feature type="zinc finger region" description="C3H1-type" evidence="4">
    <location>
        <begin position="306"/>
        <end position="333"/>
    </location>
</feature>
<dbReference type="SMART" id="SM00356">
    <property type="entry name" value="ZnF_C3H1"/>
    <property type="match status" value="2"/>
</dbReference>